<dbReference type="AlphaFoldDB" id="A0A6G9QP37"/>
<organism evidence="1 2">
    <name type="scientific">Shewanella aestuarii</name>
    <dbReference type="NCBI Taxonomy" id="1028752"/>
    <lineage>
        <taxon>Bacteria</taxon>
        <taxon>Pseudomonadati</taxon>
        <taxon>Pseudomonadota</taxon>
        <taxon>Gammaproteobacteria</taxon>
        <taxon>Alteromonadales</taxon>
        <taxon>Shewanellaceae</taxon>
        <taxon>Shewanella</taxon>
    </lineage>
</organism>
<keyword evidence="1" id="KW-0614">Plasmid</keyword>
<dbReference type="RefSeq" id="WP_167680203.1">
    <property type="nucleotide sequence ID" value="NZ_CP050314.1"/>
</dbReference>
<protein>
    <submittedName>
        <fullName evidence="1">Uncharacterized protein</fullName>
    </submittedName>
</protein>
<gene>
    <name evidence="1" type="ORF">HBH39_17870</name>
</gene>
<reference evidence="1 2" key="1">
    <citation type="submission" date="2020-03" db="EMBL/GenBank/DDBJ databases">
        <title>Complete genome sequence of Shewanella sp.</title>
        <authorList>
            <person name="Kim Y.-S."/>
            <person name="Kim S.-J."/>
            <person name="Jung H.-K."/>
            <person name="Kim K.-H."/>
        </authorList>
    </citation>
    <scope>NUCLEOTIDE SEQUENCE [LARGE SCALE GENOMIC DNA]</scope>
    <source>
        <strain evidence="1 2">PN3F2</strain>
        <plasmid evidence="1 2">pPN3F2_1</plasmid>
    </source>
</reference>
<sequence length="287" mass="33106">MAKIPVACSRDDLSRLLDVMDVPSGKACNCVCPSCKAPLIARHCSGDRESNFAHDPAFETEYNYSECALSYYVALKLMLKQIMATADKICLPDYFIKDPYTGNKIEVTKRRTLNFDKIEVDKMGFDALIYFKGVYKLAIIITYPERTFISLPEHEDIHGILEIDLSLLQRSNFAVQKSWTDRLKCALLSQSKSKQWRWHIRADKMLENAKLEFEKKMVAENEPIKQMLSERRNDFAKAQTHTNSLMINVYRCYNCGKDYSENSGLELCPNCNRILHLTSIAQKNFQR</sequence>
<keyword evidence="2" id="KW-1185">Reference proteome</keyword>
<evidence type="ECO:0000313" key="2">
    <source>
        <dbReference type="Proteomes" id="UP000502608"/>
    </source>
</evidence>
<name>A0A6G9QP37_9GAMM</name>
<evidence type="ECO:0000313" key="1">
    <source>
        <dbReference type="EMBL" id="QIR16354.1"/>
    </source>
</evidence>
<accession>A0A6G9QP37</accession>
<dbReference type="Proteomes" id="UP000502608">
    <property type="component" value="Plasmid pPN3F2_1"/>
</dbReference>
<dbReference type="EMBL" id="CP050314">
    <property type="protein sequence ID" value="QIR16354.1"/>
    <property type="molecule type" value="Genomic_DNA"/>
</dbReference>
<dbReference type="KEGG" id="saes:HBH39_17870"/>
<geneLocation type="plasmid" evidence="1 2">
    <name>pPN3F2_1</name>
</geneLocation>
<proteinExistence type="predicted"/>